<organism evidence="2">
    <name type="scientific">marine sediment metagenome</name>
    <dbReference type="NCBI Taxonomy" id="412755"/>
    <lineage>
        <taxon>unclassified sequences</taxon>
        <taxon>metagenomes</taxon>
        <taxon>ecological metagenomes</taxon>
    </lineage>
</organism>
<keyword evidence="1" id="KW-0812">Transmembrane</keyword>
<name>A0A0F9A1G9_9ZZZZ</name>
<keyword evidence="1" id="KW-0472">Membrane</keyword>
<feature type="transmembrane region" description="Helical" evidence="1">
    <location>
        <begin position="6"/>
        <end position="25"/>
    </location>
</feature>
<protein>
    <submittedName>
        <fullName evidence="2">Uncharacterized protein</fullName>
    </submittedName>
</protein>
<accession>A0A0F9A1G9</accession>
<proteinExistence type="predicted"/>
<comment type="caution">
    <text evidence="2">The sequence shown here is derived from an EMBL/GenBank/DDBJ whole genome shotgun (WGS) entry which is preliminary data.</text>
</comment>
<dbReference type="AlphaFoldDB" id="A0A0F9A1G9"/>
<gene>
    <name evidence="2" type="ORF">LCGC14_2708150</name>
</gene>
<keyword evidence="1" id="KW-1133">Transmembrane helix</keyword>
<dbReference type="EMBL" id="LAZR01048444">
    <property type="protein sequence ID" value="KKK91915.1"/>
    <property type="molecule type" value="Genomic_DNA"/>
</dbReference>
<feature type="non-terminal residue" evidence="2">
    <location>
        <position position="26"/>
    </location>
</feature>
<evidence type="ECO:0000256" key="1">
    <source>
        <dbReference type="SAM" id="Phobius"/>
    </source>
</evidence>
<sequence>MSMNVATIKVLAIILVVFFGASVLFC</sequence>
<reference evidence="2" key="1">
    <citation type="journal article" date="2015" name="Nature">
        <title>Complex archaea that bridge the gap between prokaryotes and eukaryotes.</title>
        <authorList>
            <person name="Spang A."/>
            <person name="Saw J.H."/>
            <person name="Jorgensen S.L."/>
            <person name="Zaremba-Niedzwiedzka K."/>
            <person name="Martijn J."/>
            <person name="Lind A.E."/>
            <person name="van Eijk R."/>
            <person name="Schleper C."/>
            <person name="Guy L."/>
            <person name="Ettema T.J."/>
        </authorList>
    </citation>
    <scope>NUCLEOTIDE SEQUENCE</scope>
</reference>
<evidence type="ECO:0000313" key="2">
    <source>
        <dbReference type="EMBL" id="KKK91915.1"/>
    </source>
</evidence>